<evidence type="ECO:0000313" key="1">
    <source>
        <dbReference type="EMBL" id="KAK1863888.1"/>
    </source>
</evidence>
<dbReference type="EMBL" id="CM020619">
    <property type="protein sequence ID" value="KAK1863888.1"/>
    <property type="molecule type" value="Genomic_DNA"/>
</dbReference>
<name>A0ACC3C1B2_PYRYE</name>
<accession>A0ACC3C1B2</accession>
<comment type="caution">
    <text evidence="1">The sequence shown here is derived from an EMBL/GenBank/DDBJ whole genome shotgun (WGS) entry which is preliminary data.</text>
</comment>
<keyword evidence="2" id="KW-1185">Reference proteome</keyword>
<reference evidence="1" key="1">
    <citation type="submission" date="2019-11" db="EMBL/GenBank/DDBJ databases">
        <title>Nori genome reveals adaptations in red seaweeds to the harsh intertidal environment.</title>
        <authorList>
            <person name="Wang D."/>
            <person name="Mao Y."/>
        </authorList>
    </citation>
    <scope>NUCLEOTIDE SEQUENCE</scope>
    <source>
        <tissue evidence="1">Gametophyte</tissue>
    </source>
</reference>
<dbReference type="Proteomes" id="UP000798662">
    <property type="component" value="Chromosome 2"/>
</dbReference>
<sequence length="141" mass="15208">MGCTTTLPLPPTHARWILSSSYTYNDSTSQSAINKTVRNLVEYASANVSVDALSSYHSSYSSYYSDSSVSSDGDDDEESSVSLTSHPLRFLEEVAAEIGESEAVALACVTTYVRAVADEDDVFTRRWGGCDTASVSEVIPK</sequence>
<protein>
    <submittedName>
        <fullName evidence="1">Uncharacterized protein</fullName>
    </submittedName>
</protein>
<gene>
    <name evidence="1" type="ORF">I4F81_006441</name>
</gene>
<proteinExistence type="predicted"/>
<evidence type="ECO:0000313" key="2">
    <source>
        <dbReference type="Proteomes" id="UP000798662"/>
    </source>
</evidence>
<organism evidence="1 2">
    <name type="scientific">Pyropia yezoensis</name>
    <name type="common">Susabi-nori</name>
    <name type="synonym">Porphyra yezoensis</name>
    <dbReference type="NCBI Taxonomy" id="2788"/>
    <lineage>
        <taxon>Eukaryota</taxon>
        <taxon>Rhodophyta</taxon>
        <taxon>Bangiophyceae</taxon>
        <taxon>Bangiales</taxon>
        <taxon>Bangiaceae</taxon>
        <taxon>Pyropia</taxon>
    </lineage>
</organism>